<protein>
    <submittedName>
        <fullName evidence="3">Uncaracterized surface protein containing fasciclin (FAS1) repeats</fullName>
    </submittedName>
</protein>
<reference evidence="4" key="1">
    <citation type="submission" date="2017-01" db="EMBL/GenBank/DDBJ databases">
        <authorList>
            <person name="Varghese N."/>
            <person name="Submissions S."/>
        </authorList>
    </citation>
    <scope>NUCLEOTIDE SEQUENCE [LARGE SCALE GENOMIC DNA]</scope>
    <source>
        <strain evidence="4">LP100</strain>
    </source>
</reference>
<dbReference type="Proteomes" id="UP000187181">
    <property type="component" value="Unassembled WGS sequence"/>
</dbReference>
<dbReference type="Pfam" id="PF02469">
    <property type="entry name" value="Fasciclin"/>
    <property type="match status" value="1"/>
</dbReference>
<dbReference type="OrthoDB" id="1119934at2"/>
<dbReference type="SMART" id="SM00554">
    <property type="entry name" value="FAS1"/>
    <property type="match status" value="1"/>
</dbReference>
<dbReference type="PROSITE" id="PS51257">
    <property type="entry name" value="PROKAR_LIPOPROTEIN"/>
    <property type="match status" value="1"/>
</dbReference>
<dbReference type="PANTHER" id="PTHR10900">
    <property type="entry name" value="PERIOSTIN-RELATED"/>
    <property type="match status" value="1"/>
</dbReference>
<feature type="domain" description="FAS1" evidence="2">
    <location>
        <begin position="69"/>
        <end position="201"/>
    </location>
</feature>
<dbReference type="InterPro" id="IPR000782">
    <property type="entry name" value="FAS1_domain"/>
</dbReference>
<feature type="chain" id="PRO_5012932792" evidence="1">
    <location>
        <begin position="21"/>
        <end position="209"/>
    </location>
</feature>
<keyword evidence="1" id="KW-0732">Signal</keyword>
<organism evidence="3 4">
    <name type="scientific">Pontibacter indicus</name>
    <dbReference type="NCBI Taxonomy" id="1317125"/>
    <lineage>
        <taxon>Bacteria</taxon>
        <taxon>Pseudomonadati</taxon>
        <taxon>Bacteroidota</taxon>
        <taxon>Cytophagia</taxon>
        <taxon>Cytophagales</taxon>
        <taxon>Hymenobacteraceae</taxon>
        <taxon>Pontibacter</taxon>
    </lineage>
</organism>
<dbReference type="FunFam" id="2.30.180.10:FF:000014">
    <property type="entry name" value="Stabilin 1"/>
    <property type="match status" value="1"/>
</dbReference>
<dbReference type="InterPro" id="IPR036378">
    <property type="entry name" value="FAS1_dom_sf"/>
</dbReference>
<name>A0A1R3XKT5_9BACT</name>
<sequence>MKAIPYILTLFGLAMLLLTACDQPQDTNTGNDAALQDEANALQANGTIQEQTSTTSQNPGGAESDRVPSRSLLDNVAANSDLSTFNALLRKAGVAKSLSGTGPYTVFAPTEAAFKALPDSLRNNLESPEHRELVQQLLNNHIIAGKLTTSDLQDGAILKTAAGHQLKVEKRESEVQVGQALMEKPDGMSSNGVLHTIDKVLVPIEETVL</sequence>
<dbReference type="AlphaFoldDB" id="A0A1R3XKT5"/>
<evidence type="ECO:0000313" key="4">
    <source>
        <dbReference type="Proteomes" id="UP000187181"/>
    </source>
</evidence>
<evidence type="ECO:0000256" key="1">
    <source>
        <dbReference type="SAM" id="SignalP"/>
    </source>
</evidence>
<dbReference type="PANTHER" id="PTHR10900:SF77">
    <property type="entry name" value="FI19380P1"/>
    <property type="match status" value="1"/>
</dbReference>
<evidence type="ECO:0000313" key="3">
    <source>
        <dbReference type="EMBL" id="SIT92273.1"/>
    </source>
</evidence>
<keyword evidence="4" id="KW-1185">Reference proteome</keyword>
<gene>
    <name evidence="3" type="ORF">SAMN05444128_2785</name>
</gene>
<proteinExistence type="predicted"/>
<dbReference type="Gene3D" id="2.30.180.10">
    <property type="entry name" value="FAS1 domain"/>
    <property type="match status" value="1"/>
</dbReference>
<dbReference type="InterPro" id="IPR050904">
    <property type="entry name" value="Adhesion/Biosynth-related"/>
</dbReference>
<dbReference type="STRING" id="1317125.SAMN05444128_2785"/>
<feature type="signal peptide" evidence="1">
    <location>
        <begin position="1"/>
        <end position="20"/>
    </location>
</feature>
<accession>A0A1R3XKT5</accession>
<dbReference type="RefSeq" id="WP_076669689.1">
    <property type="nucleotide sequence ID" value="NZ_FTPP01000002.1"/>
</dbReference>
<dbReference type="SUPFAM" id="SSF82153">
    <property type="entry name" value="FAS1 domain"/>
    <property type="match status" value="1"/>
</dbReference>
<dbReference type="EMBL" id="FTPP01000002">
    <property type="protein sequence ID" value="SIT92273.1"/>
    <property type="molecule type" value="Genomic_DNA"/>
</dbReference>
<evidence type="ECO:0000259" key="2">
    <source>
        <dbReference type="PROSITE" id="PS50213"/>
    </source>
</evidence>
<dbReference type="PROSITE" id="PS50213">
    <property type="entry name" value="FAS1"/>
    <property type="match status" value="1"/>
</dbReference>